<reference evidence="1 2" key="1">
    <citation type="journal article" date="2021" name="BMC Genomics">
        <title>Datura genome reveals duplications of psychoactive alkaloid biosynthetic genes and high mutation rate following tissue culture.</title>
        <authorList>
            <person name="Rajewski A."/>
            <person name="Carter-House D."/>
            <person name="Stajich J."/>
            <person name="Litt A."/>
        </authorList>
    </citation>
    <scope>NUCLEOTIDE SEQUENCE [LARGE SCALE GENOMIC DNA]</scope>
    <source>
        <strain evidence="1">AR-01</strain>
    </source>
</reference>
<dbReference type="Proteomes" id="UP000823775">
    <property type="component" value="Unassembled WGS sequence"/>
</dbReference>
<evidence type="ECO:0000313" key="2">
    <source>
        <dbReference type="Proteomes" id="UP000823775"/>
    </source>
</evidence>
<protein>
    <submittedName>
        <fullName evidence="1">Uncharacterized protein</fullName>
    </submittedName>
</protein>
<dbReference type="EMBL" id="JACEIK010000563">
    <property type="protein sequence ID" value="MCD7459121.1"/>
    <property type="molecule type" value="Genomic_DNA"/>
</dbReference>
<comment type="caution">
    <text evidence="1">The sequence shown here is derived from an EMBL/GenBank/DDBJ whole genome shotgun (WGS) entry which is preliminary data.</text>
</comment>
<sequence>MQDAEMNYAYSPFDAGRTPYYYDQDPFFHPSSHHGYRAFQPQCPYDQSSWDEKCNSIQDWNLEPTFDSKGSRSGKVLQLKPDISMEEETYAEEELSPNIMLAPRKVTDEASIEEVNEEPKMEVSIPL</sequence>
<organism evidence="1 2">
    <name type="scientific">Datura stramonium</name>
    <name type="common">Jimsonweed</name>
    <name type="synonym">Common thornapple</name>
    <dbReference type="NCBI Taxonomy" id="4076"/>
    <lineage>
        <taxon>Eukaryota</taxon>
        <taxon>Viridiplantae</taxon>
        <taxon>Streptophyta</taxon>
        <taxon>Embryophyta</taxon>
        <taxon>Tracheophyta</taxon>
        <taxon>Spermatophyta</taxon>
        <taxon>Magnoliopsida</taxon>
        <taxon>eudicotyledons</taxon>
        <taxon>Gunneridae</taxon>
        <taxon>Pentapetalae</taxon>
        <taxon>asterids</taxon>
        <taxon>lamiids</taxon>
        <taxon>Solanales</taxon>
        <taxon>Solanaceae</taxon>
        <taxon>Solanoideae</taxon>
        <taxon>Datureae</taxon>
        <taxon>Datura</taxon>
    </lineage>
</organism>
<gene>
    <name evidence="1" type="ORF">HAX54_040140</name>
</gene>
<keyword evidence="2" id="KW-1185">Reference proteome</keyword>
<accession>A0ABS8SJS3</accession>
<proteinExistence type="predicted"/>
<name>A0ABS8SJS3_DATST</name>
<evidence type="ECO:0000313" key="1">
    <source>
        <dbReference type="EMBL" id="MCD7459121.1"/>
    </source>
</evidence>